<gene>
    <name evidence="1" type="ORF">AUR64_07280</name>
</gene>
<dbReference type="Proteomes" id="UP000054387">
    <property type="component" value="Unassembled WGS sequence"/>
</dbReference>
<name>A0A0W1RC70_9EURY</name>
<dbReference type="EMBL" id="LOPU01000016">
    <property type="protein sequence ID" value="KTG10966.1"/>
    <property type="molecule type" value="Genomic_DNA"/>
</dbReference>
<dbReference type="AlphaFoldDB" id="A0A0W1RC70"/>
<proteinExistence type="predicted"/>
<keyword evidence="2" id="KW-1185">Reference proteome</keyword>
<dbReference type="STRING" id="1514971.AUR64_07280"/>
<dbReference type="InterPro" id="IPR029069">
    <property type="entry name" value="HotDog_dom_sf"/>
</dbReference>
<sequence length="151" mass="17716">MSESLRTRLSRLGFNLHPTYRSTGGRVRYIERDWSRIQVELPLTWRTKNVYGTMFGGSMYAAVDPVYVIMLNRRLGDEFTVWDRAANIEFKRPGDRTLYADFRVPDEEVEAIRETLEPGESTDREYDLQLFDADGDVYAEVSKTLYVRRDE</sequence>
<evidence type="ECO:0000313" key="2">
    <source>
        <dbReference type="Proteomes" id="UP000054387"/>
    </source>
</evidence>
<dbReference type="Gene3D" id="3.10.129.10">
    <property type="entry name" value="Hotdog Thioesterase"/>
    <property type="match status" value="1"/>
</dbReference>
<protein>
    <submittedName>
        <fullName evidence="1">DUF4442 domain-containing protein</fullName>
    </submittedName>
</protein>
<comment type="caution">
    <text evidence="1">The sequence shown here is derived from an EMBL/GenBank/DDBJ whole genome shotgun (WGS) entry which is preliminary data.</text>
</comment>
<dbReference type="Pfam" id="PF14539">
    <property type="entry name" value="DUF4442"/>
    <property type="match status" value="1"/>
</dbReference>
<dbReference type="InterPro" id="IPR027961">
    <property type="entry name" value="DUF4442"/>
</dbReference>
<accession>A0A0W1RC70</accession>
<dbReference type="OrthoDB" id="295952at2157"/>
<dbReference type="SUPFAM" id="SSF54637">
    <property type="entry name" value="Thioesterase/thiol ester dehydrase-isomerase"/>
    <property type="match status" value="1"/>
</dbReference>
<organism evidence="1 2">
    <name type="scientific">Haloprofundus marisrubri</name>
    <dbReference type="NCBI Taxonomy" id="1514971"/>
    <lineage>
        <taxon>Archaea</taxon>
        <taxon>Methanobacteriati</taxon>
        <taxon>Methanobacteriota</taxon>
        <taxon>Stenosarchaea group</taxon>
        <taxon>Halobacteria</taxon>
        <taxon>Halobacteriales</taxon>
        <taxon>Haloferacaceae</taxon>
        <taxon>Haloprofundus</taxon>
    </lineage>
</organism>
<evidence type="ECO:0000313" key="1">
    <source>
        <dbReference type="EMBL" id="KTG10966.1"/>
    </source>
</evidence>
<reference evidence="1 2" key="1">
    <citation type="submission" date="2015-12" db="EMBL/GenBank/DDBJ databases">
        <title>Haloprofundus marisrubri gen. nov., sp. nov., an extremely halophilic archaeon isolated from the Discovery deep brine-seawater interface in the Red Sea.</title>
        <authorList>
            <person name="Zhang G."/>
            <person name="Stingl U."/>
            <person name="Rashid M."/>
        </authorList>
    </citation>
    <scope>NUCLEOTIDE SEQUENCE [LARGE SCALE GENOMIC DNA]</scope>
    <source>
        <strain evidence="1 2">SB9</strain>
    </source>
</reference>
<dbReference type="RefSeq" id="WP_058580765.1">
    <property type="nucleotide sequence ID" value="NZ_LOPU01000016.1"/>
</dbReference>